<sequence length="519" mass="57001">MRWGRKRSQYFRSGRVKPSYWSGAPGIPLGFSGLFGPADCDVTGRRADGRSQSRREPERGPWGQPPSQSAMVDYYDILSVSRNATQEDIKRAYRKQALKWHPDKNPDNKEQAEKKFKEVAEAYEVLSDQRKRDVYDRYGKEGLRGAADSGVPSQGPEFAGFSFTFRSPDEVFREFFGGRDPFSDFFDDFDPFTDRSGLHSRSSGGIRTQGFRNVFSVNIPSGSEFSSFTSFGSPGNTGNFRSVSTSTTFLNGKRITTKRIVENGQERVEVEEDGQIKSIKVNGVEDELALAIEMSLREHQPESADHPHTKPPSVPPSTQHSHSAVPATLNTDSEDEDDEDDEDLQLALAYSLSEIEASQHRAGVHEADLKRAGRERRPGKVTQERREGDVGSSAQERREGDVGSSAQERREGDVGSSVCGALKCQGNPGGRAEAGPGQAKGESLGVKEKAQVKADISGAQRRDEPPEGEERAPAKGQGTEMEKISRGKQRGEAATAATESGKKSPEAKKKESKSRCIIC</sequence>
<dbReference type="FunFam" id="1.10.287.110:FF:000021">
    <property type="entry name" value="DnaJ (Hsp40) homolog, subfamily B, member 2"/>
    <property type="match status" value="1"/>
</dbReference>
<accession>A0AAV7U3Q0</accession>
<gene>
    <name evidence="4" type="ORF">NDU88_000439</name>
</gene>
<dbReference type="InterPro" id="IPR001623">
    <property type="entry name" value="DnaJ_domain"/>
</dbReference>
<reference evidence="4" key="1">
    <citation type="journal article" date="2022" name="bioRxiv">
        <title>Sequencing and chromosome-scale assembly of the giantPleurodeles waltlgenome.</title>
        <authorList>
            <person name="Brown T."/>
            <person name="Elewa A."/>
            <person name="Iarovenko S."/>
            <person name="Subramanian E."/>
            <person name="Araus A.J."/>
            <person name="Petzold A."/>
            <person name="Susuki M."/>
            <person name="Suzuki K.-i.T."/>
            <person name="Hayashi T."/>
            <person name="Toyoda A."/>
            <person name="Oliveira C."/>
            <person name="Osipova E."/>
            <person name="Leigh N.D."/>
            <person name="Simon A."/>
            <person name="Yun M.H."/>
        </authorList>
    </citation>
    <scope>NUCLEOTIDE SEQUENCE</scope>
    <source>
        <strain evidence="4">20211129_DDA</strain>
        <tissue evidence="4">Liver</tissue>
    </source>
</reference>
<evidence type="ECO:0000259" key="3">
    <source>
        <dbReference type="PROSITE" id="PS50076"/>
    </source>
</evidence>
<dbReference type="InterPro" id="IPR036869">
    <property type="entry name" value="J_dom_sf"/>
</dbReference>
<proteinExistence type="predicted"/>
<dbReference type="Proteomes" id="UP001066276">
    <property type="component" value="Chromosome 3_1"/>
</dbReference>
<feature type="region of interest" description="Disordered" evidence="2">
    <location>
        <begin position="41"/>
        <end position="68"/>
    </location>
</feature>
<feature type="region of interest" description="Disordered" evidence="2">
    <location>
        <begin position="356"/>
        <end position="519"/>
    </location>
</feature>
<dbReference type="EMBL" id="JANPWB010000005">
    <property type="protein sequence ID" value="KAJ1183622.1"/>
    <property type="molecule type" value="Genomic_DNA"/>
</dbReference>
<feature type="compositionally biased region" description="Basic and acidic residues" evidence="2">
    <location>
        <begin position="357"/>
        <end position="413"/>
    </location>
</feature>
<feature type="compositionally biased region" description="Basic and acidic residues" evidence="2">
    <location>
        <begin position="500"/>
        <end position="509"/>
    </location>
</feature>
<dbReference type="PROSITE" id="PS00636">
    <property type="entry name" value="DNAJ_1"/>
    <property type="match status" value="1"/>
</dbReference>
<name>A0AAV7U3Q0_PLEWA</name>
<evidence type="ECO:0000256" key="2">
    <source>
        <dbReference type="SAM" id="MobiDB-lite"/>
    </source>
</evidence>
<dbReference type="SUPFAM" id="SSF46565">
    <property type="entry name" value="Chaperone J-domain"/>
    <property type="match status" value="1"/>
</dbReference>
<dbReference type="InterPro" id="IPR043183">
    <property type="entry name" value="DNJB2/6-like"/>
</dbReference>
<feature type="domain" description="J" evidence="3">
    <location>
        <begin position="73"/>
        <end position="139"/>
    </location>
</feature>
<keyword evidence="1" id="KW-0143">Chaperone</keyword>
<protein>
    <recommendedName>
        <fullName evidence="3">J domain-containing protein</fullName>
    </recommendedName>
</protein>
<comment type="caution">
    <text evidence="4">The sequence shown here is derived from an EMBL/GenBank/DDBJ whole genome shotgun (WGS) entry which is preliminary data.</text>
</comment>
<dbReference type="SMART" id="SM00726">
    <property type="entry name" value="UIM"/>
    <property type="match status" value="2"/>
</dbReference>
<dbReference type="Gene3D" id="6.10.140.100">
    <property type="match status" value="1"/>
</dbReference>
<dbReference type="Gene3D" id="1.10.287.110">
    <property type="entry name" value="DnaJ domain"/>
    <property type="match status" value="1"/>
</dbReference>
<feature type="compositionally biased region" description="Basic and acidic residues" evidence="2">
    <location>
        <begin position="298"/>
        <end position="308"/>
    </location>
</feature>
<feature type="region of interest" description="Disordered" evidence="2">
    <location>
        <begin position="298"/>
        <end position="342"/>
    </location>
</feature>
<evidence type="ECO:0000256" key="1">
    <source>
        <dbReference type="ARBA" id="ARBA00023186"/>
    </source>
</evidence>
<dbReference type="PANTHER" id="PTHR45168:SF3">
    <property type="entry name" value="DNAJ HEAT SHOCK PROTEIN FAMILY (HSP40) MEMBER B2"/>
    <property type="match status" value="1"/>
</dbReference>
<keyword evidence="5" id="KW-1185">Reference proteome</keyword>
<dbReference type="CDD" id="cd06257">
    <property type="entry name" value="DnaJ"/>
    <property type="match status" value="1"/>
</dbReference>
<evidence type="ECO:0000313" key="4">
    <source>
        <dbReference type="EMBL" id="KAJ1183622.1"/>
    </source>
</evidence>
<feature type="compositionally biased region" description="Basic and acidic residues" evidence="2">
    <location>
        <begin position="460"/>
        <end position="473"/>
    </location>
</feature>
<dbReference type="GO" id="GO:0005737">
    <property type="term" value="C:cytoplasm"/>
    <property type="evidence" value="ECO:0007669"/>
    <property type="project" value="UniProtKB-ARBA"/>
</dbReference>
<dbReference type="AlphaFoldDB" id="A0AAV7U3Q0"/>
<dbReference type="Pfam" id="PF00226">
    <property type="entry name" value="DnaJ"/>
    <property type="match status" value="1"/>
</dbReference>
<dbReference type="PROSITE" id="PS50076">
    <property type="entry name" value="DNAJ_2"/>
    <property type="match status" value="1"/>
</dbReference>
<dbReference type="GO" id="GO:0051082">
    <property type="term" value="F:unfolded protein binding"/>
    <property type="evidence" value="ECO:0007669"/>
    <property type="project" value="InterPro"/>
</dbReference>
<evidence type="ECO:0000313" key="5">
    <source>
        <dbReference type="Proteomes" id="UP001066276"/>
    </source>
</evidence>
<dbReference type="PROSITE" id="PS50330">
    <property type="entry name" value="UIM"/>
    <property type="match status" value="2"/>
</dbReference>
<dbReference type="SMART" id="SM00271">
    <property type="entry name" value="DnaJ"/>
    <property type="match status" value="1"/>
</dbReference>
<dbReference type="InterPro" id="IPR018253">
    <property type="entry name" value="DnaJ_domain_CS"/>
</dbReference>
<organism evidence="4 5">
    <name type="scientific">Pleurodeles waltl</name>
    <name type="common">Iberian ribbed newt</name>
    <dbReference type="NCBI Taxonomy" id="8319"/>
    <lineage>
        <taxon>Eukaryota</taxon>
        <taxon>Metazoa</taxon>
        <taxon>Chordata</taxon>
        <taxon>Craniata</taxon>
        <taxon>Vertebrata</taxon>
        <taxon>Euteleostomi</taxon>
        <taxon>Amphibia</taxon>
        <taxon>Batrachia</taxon>
        <taxon>Caudata</taxon>
        <taxon>Salamandroidea</taxon>
        <taxon>Salamandridae</taxon>
        <taxon>Pleurodelinae</taxon>
        <taxon>Pleurodeles</taxon>
    </lineage>
</organism>
<feature type="compositionally biased region" description="Acidic residues" evidence="2">
    <location>
        <begin position="332"/>
        <end position="342"/>
    </location>
</feature>
<dbReference type="GO" id="GO:0030544">
    <property type="term" value="F:Hsp70 protein binding"/>
    <property type="evidence" value="ECO:0007669"/>
    <property type="project" value="InterPro"/>
</dbReference>
<dbReference type="InterPro" id="IPR003903">
    <property type="entry name" value="UIM_dom"/>
</dbReference>
<feature type="compositionally biased region" description="Basic and acidic residues" evidence="2">
    <location>
        <begin position="480"/>
        <end position="491"/>
    </location>
</feature>
<feature type="compositionally biased region" description="Basic and acidic residues" evidence="2">
    <location>
        <begin position="42"/>
        <end position="59"/>
    </location>
</feature>
<dbReference type="PANTHER" id="PTHR45168">
    <property type="entry name" value="DNAJ HOMOLOG SUBFAMILY B MEMBER 2"/>
    <property type="match status" value="1"/>
</dbReference>
<dbReference type="PRINTS" id="PR00625">
    <property type="entry name" value="JDOMAIN"/>
</dbReference>